<accession>A0A2H0UE55</accession>
<protein>
    <submittedName>
        <fullName evidence="1">Uncharacterized protein</fullName>
    </submittedName>
</protein>
<evidence type="ECO:0000313" key="1">
    <source>
        <dbReference type="EMBL" id="PIR84671.1"/>
    </source>
</evidence>
<evidence type="ECO:0000313" key="2">
    <source>
        <dbReference type="Proteomes" id="UP000229344"/>
    </source>
</evidence>
<dbReference type="EMBL" id="PFBI01000005">
    <property type="protein sequence ID" value="PIR84671.1"/>
    <property type="molecule type" value="Genomic_DNA"/>
</dbReference>
<dbReference type="AlphaFoldDB" id="A0A2H0UE55"/>
<gene>
    <name evidence="1" type="ORF">COU16_01370</name>
</gene>
<comment type="caution">
    <text evidence="1">The sequence shown here is derived from an EMBL/GenBank/DDBJ whole genome shotgun (WGS) entry which is preliminary data.</text>
</comment>
<proteinExistence type="predicted"/>
<name>A0A2H0UE55_9BACT</name>
<sequence length="149" mass="17368">MSAERIQQTSKPTRKVPADDIFRSAKHQAAHGEYAFALRLFRRYREALLHEKNLNENLLLVAYRELIDEISFHAEAFILPSVKTVRAERLPNCDEMGLARERVLEQSWYKQYKGAKVLMAEIAFGNIPITDATLLNLQNHFEPKKKRSW</sequence>
<reference evidence="2" key="1">
    <citation type="submission" date="2017-09" db="EMBL/GenBank/DDBJ databases">
        <title>Depth-based differentiation of microbial function through sediment-hosted aquifers and enrichment of novel symbionts in the deep terrestrial subsurface.</title>
        <authorList>
            <person name="Probst A.J."/>
            <person name="Ladd B."/>
            <person name="Jarett J.K."/>
            <person name="Geller-Mcgrath D.E."/>
            <person name="Sieber C.M.K."/>
            <person name="Emerson J.B."/>
            <person name="Anantharaman K."/>
            <person name="Thomas B.C."/>
            <person name="Malmstrom R."/>
            <person name="Stieglmeier M."/>
            <person name="Klingl A."/>
            <person name="Woyke T."/>
            <person name="Ryan C.M."/>
            <person name="Banfield J.F."/>
        </authorList>
    </citation>
    <scope>NUCLEOTIDE SEQUENCE [LARGE SCALE GENOMIC DNA]</scope>
</reference>
<organism evidence="1 2">
    <name type="scientific">Candidatus Kaiserbacteria bacterium CG10_big_fil_rev_8_21_14_0_10_47_16</name>
    <dbReference type="NCBI Taxonomy" id="1974608"/>
    <lineage>
        <taxon>Bacteria</taxon>
        <taxon>Candidatus Kaiseribacteriota</taxon>
    </lineage>
</organism>
<dbReference type="Proteomes" id="UP000229344">
    <property type="component" value="Unassembled WGS sequence"/>
</dbReference>